<comment type="caution">
    <text evidence="2">The sequence shown here is derived from an EMBL/GenBank/DDBJ whole genome shotgun (WGS) entry which is preliminary data.</text>
</comment>
<evidence type="ECO:0000313" key="3">
    <source>
        <dbReference type="Proteomes" id="UP000823388"/>
    </source>
</evidence>
<evidence type="ECO:0000256" key="1">
    <source>
        <dbReference type="SAM" id="MobiDB-lite"/>
    </source>
</evidence>
<feature type="region of interest" description="Disordered" evidence="1">
    <location>
        <begin position="1"/>
        <end position="45"/>
    </location>
</feature>
<protein>
    <submittedName>
        <fullName evidence="2">Uncharacterized protein</fullName>
    </submittedName>
</protein>
<feature type="compositionally biased region" description="Low complexity" evidence="1">
    <location>
        <begin position="7"/>
        <end position="30"/>
    </location>
</feature>
<proteinExistence type="predicted"/>
<dbReference type="AlphaFoldDB" id="A0A8T0WLG3"/>
<reference evidence="2" key="1">
    <citation type="submission" date="2020-05" db="EMBL/GenBank/DDBJ databases">
        <title>WGS assembly of Panicum virgatum.</title>
        <authorList>
            <person name="Lovell J.T."/>
            <person name="Jenkins J."/>
            <person name="Shu S."/>
            <person name="Juenger T.E."/>
            <person name="Schmutz J."/>
        </authorList>
    </citation>
    <scope>NUCLEOTIDE SEQUENCE</scope>
    <source>
        <strain evidence="2">AP13</strain>
    </source>
</reference>
<gene>
    <name evidence="2" type="ORF">PVAP13_2KG474300</name>
</gene>
<dbReference type="EMBL" id="CM029039">
    <property type="protein sequence ID" value="KAG2646024.1"/>
    <property type="molecule type" value="Genomic_DNA"/>
</dbReference>
<accession>A0A8T0WLG3</accession>
<keyword evidence="3" id="KW-1185">Reference proteome</keyword>
<evidence type="ECO:0000313" key="2">
    <source>
        <dbReference type="EMBL" id="KAG2646024.1"/>
    </source>
</evidence>
<name>A0A8T0WLG3_PANVG</name>
<dbReference type="Proteomes" id="UP000823388">
    <property type="component" value="Chromosome 2K"/>
</dbReference>
<sequence length="144" mass="15283">MAPSPPTAAAATTSVVCTNSPSTKTPPTSKDASPASFAARDPSTSRSAQKVFDGMLCKPAASVLHITMAEYTTDKNDYMRGFLHVRDHRIGKISMKRVKHIKRKLAASSPPTAAPDHARCCSDHWAGRTANGTSANPCPGFIKC</sequence>
<organism evidence="2 3">
    <name type="scientific">Panicum virgatum</name>
    <name type="common">Blackwell switchgrass</name>
    <dbReference type="NCBI Taxonomy" id="38727"/>
    <lineage>
        <taxon>Eukaryota</taxon>
        <taxon>Viridiplantae</taxon>
        <taxon>Streptophyta</taxon>
        <taxon>Embryophyta</taxon>
        <taxon>Tracheophyta</taxon>
        <taxon>Spermatophyta</taxon>
        <taxon>Magnoliopsida</taxon>
        <taxon>Liliopsida</taxon>
        <taxon>Poales</taxon>
        <taxon>Poaceae</taxon>
        <taxon>PACMAD clade</taxon>
        <taxon>Panicoideae</taxon>
        <taxon>Panicodae</taxon>
        <taxon>Paniceae</taxon>
        <taxon>Panicinae</taxon>
        <taxon>Panicum</taxon>
        <taxon>Panicum sect. Hiantes</taxon>
    </lineage>
</organism>